<feature type="domain" description="Flavinylation-associated cytochrome" evidence="2">
    <location>
        <begin position="6"/>
        <end position="57"/>
    </location>
</feature>
<gene>
    <name evidence="3" type="ORF">C5F46_05585</name>
</gene>
<feature type="transmembrane region" description="Helical" evidence="1">
    <location>
        <begin position="6"/>
        <end position="28"/>
    </location>
</feature>
<proteinExistence type="predicted"/>
<dbReference type="OrthoDB" id="5339490at2"/>
<dbReference type="InterPro" id="IPR025517">
    <property type="entry name" value="DUF4405"/>
</dbReference>
<keyword evidence="4" id="KW-1185">Reference proteome</keyword>
<dbReference type="Proteomes" id="UP000241899">
    <property type="component" value="Unassembled WGS sequence"/>
</dbReference>
<dbReference type="EMBL" id="PZKF01000009">
    <property type="protein sequence ID" value="PTE18202.1"/>
    <property type="molecule type" value="Genomic_DNA"/>
</dbReference>
<name>A0A2T4JJZ0_9RHOB</name>
<dbReference type="RefSeq" id="WP_107324377.1">
    <property type="nucleotide sequence ID" value="NZ_NHSP01000047.1"/>
</dbReference>
<protein>
    <recommendedName>
        <fullName evidence="2">Flavinylation-associated cytochrome domain-containing protein</fullName>
    </recommendedName>
</protein>
<accession>A0A2T4JJZ0</accession>
<evidence type="ECO:0000259" key="2">
    <source>
        <dbReference type="Pfam" id="PF14358"/>
    </source>
</evidence>
<feature type="transmembrane region" description="Helical" evidence="1">
    <location>
        <begin position="40"/>
        <end position="57"/>
    </location>
</feature>
<sequence length="164" mass="17244">MTLRSWATPLVIGAFLVMAVSGVLMFFHLNTGLMKGIHEWAGLVMVAGGIAHLILNWRPFMAYLRRPLARAIMALGVVALGLSFLPIAPKGMGPGPEMRALAGVAGKLRVEVLAELSGQTPEVLVARLAAGGVTDVTPQQTLADLAGGDAARQRMILGLALPRD</sequence>
<evidence type="ECO:0000313" key="4">
    <source>
        <dbReference type="Proteomes" id="UP000241899"/>
    </source>
</evidence>
<evidence type="ECO:0000256" key="1">
    <source>
        <dbReference type="SAM" id="Phobius"/>
    </source>
</evidence>
<feature type="transmembrane region" description="Helical" evidence="1">
    <location>
        <begin position="69"/>
        <end position="88"/>
    </location>
</feature>
<comment type="caution">
    <text evidence="3">The sequence shown here is derived from an EMBL/GenBank/DDBJ whole genome shotgun (WGS) entry which is preliminary data.</text>
</comment>
<keyword evidence="1" id="KW-1133">Transmembrane helix</keyword>
<keyword evidence="1" id="KW-0472">Membrane</keyword>
<evidence type="ECO:0000313" key="3">
    <source>
        <dbReference type="EMBL" id="PTE18202.1"/>
    </source>
</evidence>
<dbReference type="Pfam" id="PF14358">
    <property type="entry name" value="DUF4405"/>
    <property type="match status" value="1"/>
</dbReference>
<dbReference type="AlphaFoldDB" id="A0A2T4JJZ0"/>
<keyword evidence="1" id="KW-0812">Transmembrane</keyword>
<organism evidence="3 4">
    <name type="scientific">Phaeovulum veldkampii DSM 11550</name>
    <dbReference type="NCBI Taxonomy" id="1185920"/>
    <lineage>
        <taxon>Bacteria</taxon>
        <taxon>Pseudomonadati</taxon>
        <taxon>Pseudomonadota</taxon>
        <taxon>Alphaproteobacteria</taxon>
        <taxon>Rhodobacterales</taxon>
        <taxon>Paracoccaceae</taxon>
        <taxon>Phaeovulum</taxon>
    </lineage>
</organism>
<reference evidence="3 4" key="1">
    <citation type="submission" date="2018-03" db="EMBL/GenBank/DDBJ databases">
        <title>Rhodobacter veldkampii.</title>
        <authorList>
            <person name="Meyer T.E."/>
            <person name="Miller S."/>
            <person name="Lodha T."/>
            <person name="Gandham S."/>
            <person name="Chintalapati S."/>
            <person name="Chintalapati V.R."/>
        </authorList>
    </citation>
    <scope>NUCLEOTIDE SEQUENCE [LARGE SCALE GENOMIC DNA]</scope>
    <source>
        <strain evidence="3 4">DSM 11550</strain>
    </source>
</reference>